<dbReference type="GO" id="GO:0050136">
    <property type="term" value="F:NADH dehydrogenase (quinone) (non-electrogenic) activity"/>
    <property type="evidence" value="ECO:0007669"/>
    <property type="project" value="UniProtKB-UniRule"/>
</dbReference>
<accession>A0A3M9MLW7</accession>
<evidence type="ECO:0000256" key="8">
    <source>
        <dbReference type="ARBA" id="ARBA00022989"/>
    </source>
</evidence>
<dbReference type="AlphaFoldDB" id="A0A3M9MLW7"/>
<keyword evidence="10" id="KW-0520">NAD</keyword>
<proteinExistence type="inferred from homology"/>
<dbReference type="HAMAP" id="MF_01456">
    <property type="entry name" value="NDH1_NuoK"/>
    <property type="match status" value="1"/>
</dbReference>
<dbReference type="Pfam" id="PF00420">
    <property type="entry name" value="Oxidored_q2"/>
    <property type="match status" value="1"/>
</dbReference>
<feature type="transmembrane region" description="Helical" evidence="10">
    <location>
        <begin position="33"/>
        <end position="56"/>
    </location>
</feature>
<feature type="transmembrane region" description="Helical" evidence="10">
    <location>
        <begin position="62"/>
        <end position="83"/>
    </location>
</feature>
<evidence type="ECO:0000256" key="5">
    <source>
        <dbReference type="ARBA" id="ARBA00022692"/>
    </source>
</evidence>
<evidence type="ECO:0000313" key="12">
    <source>
        <dbReference type="Proteomes" id="UP000272117"/>
    </source>
</evidence>
<dbReference type="Proteomes" id="UP000272117">
    <property type="component" value="Unassembled WGS sequence"/>
</dbReference>
<keyword evidence="9 10" id="KW-0472">Membrane</keyword>
<organism evidence="11 12">
    <name type="scientific">Rufibacter latericius</name>
    <dbReference type="NCBI Taxonomy" id="2487040"/>
    <lineage>
        <taxon>Bacteria</taxon>
        <taxon>Pseudomonadati</taxon>
        <taxon>Bacteroidota</taxon>
        <taxon>Cytophagia</taxon>
        <taxon>Cytophagales</taxon>
        <taxon>Hymenobacteraceae</taxon>
        <taxon>Rufibacter</taxon>
    </lineage>
</organism>
<sequence>MTTLPMEYGLLLAGTLFVIGLVSLLIRRNIIFMLISVEIMLNAAGLAFIVAGARWAQADGQVMFIFIITMAAAEVSVGLALILQLYHNLKTLDSDAANLMHG</sequence>
<protein>
    <recommendedName>
        <fullName evidence="10">NADH-quinone oxidoreductase subunit K</fullName>
        <ecNumber evidence="10">7.1.1.-</ecNumber>
    </recommendedName>
    <alternativeName>
        <fullName evidence="10">NADH dehydrogenase I subunit K</fullName>
    </alternativeName>
    <alternativeName>
        <fullName evidence="10">NDH-1 subunit K</fullName>
    </alternativeName>
</protein>
<comment type="subcellular location">
    <subcellularLocation>
        <location evidence="10">Cell membrane</location>
        <topology evidence="10">Multi-pass membrane protein</topology>
    </subcellularLocation>
    <subcellularLocation>
        <location evidence="2">Membrane</location>
        <topology evidence="2">Multi-pass membrane protein</topology>
    </subcellularLocation>
</comment>
<dbReference type="FunFam" id="1.10.287.3510:FF:000001">
    <property type="entry name" value="NADH-quinone oxidoreductase subunit K"/>
    <property type="match status" value="1"/>
</dbReference>
<comment type="function">
    <text evidence="1">NDH-1 shuttles electrons from NADH, via FMN and iron-sulfur (Fe-S) centers, to quinones in the respiratory chain. The immediate electron acceptor for the enzyme in this species is believed to be ubiquinone. Couples the redox reaction to proton translocation (for every two electrons transferred, four hydrogen ions are translocated across the cytoplasmic membrane), and thus conserves the redox energy in a proton gradient.</text>
</comment>
<dbReference type="NCBIfam" id="NF004320">
    <property type="entry name" value="PRK05715.1-2"/>
    <property type="match status" value="1"/>
</dbReference>
<dbReference type="InterPro" id="IPR001133">
    <property type="entry name" value="NADH_UbQ_OxRdtase_chain4L/K"/>
</dbReference>
<dbReference type="GO" id="GO:0005886">
    <property type="term" value="C:plasma membrane"/>
    <property type="evidence" value="ECO:0007669"/>
    <property type="project" value="UniProtKB-SubCell"/>
</dbReference>
<comment type="catalytic activity">
    <reaction evidence="10">
        <text>a quinone + NADH + 5 H(+)(in) = a quinol + NAD(+) + 4 H(+)(out)</text>
        <dbReference type="Rhea" id="RHEA:57888"/>
        <dbReference type="ChEBI" id="CHEBI:15378"/>
        <dbReference type="ChEBI" id="CHEBI:24646"/>
        <dbReference type="ChEBI" id="CHEBI:57540"/>
        <dbReference type="ChEBI" id="CHEBI:57945"/>
        <dbReference type="ChEBI" id="CHEBI:132124"/>
    </reaction>
</comment>
<dbReference type="OrthoDB" id="9810120at2"/>
<dbReference type="NCBIfam" id="NF004319">
    <property type="entry name" value="PRK05715.1-1"/>
    <property type="match status" value="1"/>
</dbReference>
<evidence type="ECO:0000313" key="11">
    <source>
        <dbReference type="EMBL" id="RNI26479.1"/>
    </source>
</evidence>
<dbReference type="Gene3D" id="1.10.287.3510">
    <property type="match status" value="1"/>
</dbReference>
<evidence type="ECO:0000256" key="6">
    <source>
        <dbReference type="ARBA" id="ARBA00022719"/>
    </source>
</evidence>
<evidence type="ECO:0000256" key="2">
    <source>
        <dbReference type="ARBA" id="ARBA00004141"/>
    </source>
</evidence>
<evidence type="ECO:0000256" key="4">
    <source>
        <dbReference type="ARBA" id="ARBA00022448"/>
    </source>
</evidence>
<evidence type="ECO:0000256" key="3">
    <source>
        <dbReference type="ARBA" id="ARBA00010519"/>
    </source>
</evidence>
<comment type="function">
    <text evidence="10">NDH-1 shuttles electrons from NADH, via FMN and iron-sulfur (Fe-S) centers, to quinones in the respiratory chain. The immediate electron acceptor for the enzyme in this species is believed to be a menaquinone. Couples the redox reaction to proton translocation (for every two electrons transferred, four hydrogen ions are translocated across the cytoplasmic membrane), and thus conserves the redox energy in a proton gradient.</text>
</comment>
<keyword evidence="11" id="KW-0560">Oxidoreductase</keyword>
<dbReference type="PANTHER" id="PTHR11434:SF16">
    <property type="entry name" value="NADH-UBIQUINONE OXIDOREDUCTASE CHAIN 4L"/>
    <property type="match status" value="1"/>
</dbReference>
<evidence type="ECO:0000256" key="10">
    <source>
        <dbReference type="HAMAP-Rule" id="MF_01456"/>
    </source>
</evidence>
<gene>
    <name evidence="10 11" type="primary">nuoK</name>
    <name evidence="11" type="ORF">EFB08_11720</name>
</gene>
<dbReference type="InterPro" id="IPR039428">
    <property type="entry name" value="NUOK/Mnh_C1-like"/>
</dbReference>
<name>A0A3M9MLW7_9BACT</name>
<keyword evidence="7 10" id="KW-1278">Translocase</keyword>
<evidence type="ECO:0000256" key="1">
    <source>
        <dbReference type="ARBA" id="ARBA00002378"/>
    </source>
</evidence>
<keyword evidence="10" id="KW-1003">Cell membrane</keyword>
<dbReference type="EMBL" id="RJJD01000007">
    <property type="protein sequence ID" value="RNI26479.1"/>
    <property type="molecule type" value="Genomic_DNA"/>
</dbReference>
<dbReference type="GO" id="GO:0042773">
    <property type="term" value="P:ATP synthesis coupled electron transport"/>
    <property type="evidence" value="ECO:0007669"/>
    <property type="project" value="InterPro"/>
</dbReference>
<comment type="similarity">
    <text evidence="3 10">Belongs to the complex I subunit 4L family.</text>
</comment>
<keyword evidence="12" id="KW-1185">Reference proteome</keyword>
<keyword evidence="5 10" id="KW-0812">Transmembrane</keyword>
<comment type="caution">
    <text evidence="11">The sequence shown here is derived from an EMBL/GenBank/DDBJ whole genome shotgun (WGS) entry which is preliminary data.</text>
</comment>
<dbReference type="GO" id="GO:0030964">
    <property type="term" value="C:NADH dehydrogenase complex"/>
    <property type="evidence" value="ECO:0007669"/>
    <property type="project" value="TreeGrafter"/>
</dbReference>
<keyword evidence="4 10" id="KW-0813">Transport</keyword>
<comment type="subunit">
    <text evidence="10">NDH-1 is composed of 14 different subunits. Subunits NuoA, H, J, K, L, M, N constitute the membrane sector of the complex.</text>
</comment>
<dbReference type="PANTHER" id="PTHR11434">
    <property type="entry name" value="NADH-UBIQUINONE OXIDOREDUCTASE SUBUNIT ND4L"/>
    <property type="match status" value="1"/>
</dbReference>
<keyword evidence="6 10" id="KW-0874">Quinone</keyword>
<dbReference type="RefSeq" id="WP_123127159.1">
    <property type="nucleotide sequence ID" value="NZ_RJJD01000007.1"/>
</dbReference>
<reference evidence="11 12" key="1">
    <citation type="submission" date="2018-11" db="EMBL/GenBank/DDBJ databases">
        <title>Rufibacter latericius sp. nov., isolated from water in Baiyang Lake.</title>
        <authorList>
            <person name="Yang Y."/>
        </authorList>
    </citation>
    <scope>NUCLEOTIDE SEQUENCE [LARGE SCALE GENOMIC DNA]</scope>
    <source>
        <strain evidence="11 12">R-22-1c-1</strain>
    </source>
</reference>
<dbReference type="EC" id="7.1.1.-" evidence="10"/>
<evidence type="ECO:0000256" key="9">
    <source>
        <dbReference type="ARBA" id="ARBA00023136"/>
    </source>
</evidence>
<evidence type="ECO:0000256" key="7">
    <source>
        <dbReference type="ARBA" id="ARBA00022967"/>
    </source>
</evidence>
<dbReference type="GO" id="GO:0048038">
    <property type="term" value="F:quinone binding"/>
    <property type="evidence" value="ECO:0007669"/>
    <property type="project" value="UniProtKB-KW"/>
</dbReference>
<keyword evidence="8 10" id="KW-1133">Transmembrane helix</keyword>
<feature type="transmembrane region" description="Helical" evidence="10">
    <location>
        <begin position="6"/>
        <end position="26"/>
    </location>
</feature>